<feature type="non-terminal residue" evidence="1">
    <location>
        <position position="251"/>
    </location>
</feature>
<name>X0ZI92_9ZZZZ</name>
<organism evidence="1">
    <name type="scientific">marine sediment metagenome</name>
    <dbReference type="NCBI Taxonomy" id="412755"/>
    <lineage>
        <taxon>unclassified sequences</taxon>
        <taxon>metagenomes</taxon>
        <taxon>ecological metagenomes</taxon>
    </lineage>
</organism>
<accession>X0ZI92</accession>
<comment type="caution">
    <text evidence="1">The sequence shown here is derived from an EMBL/GenBank/DDBJ whole genome shotgun (WGS) entry which is preliminary data.</text>
</comment>
<sequence length="251" mass="28733">MPFKRQRSFLVLSKEDRMKLKKIESSRTQPHAKVIRAKILLAYSKDEPINAISKRLNINRPRIERCVDKALSGGVDMALSEFHRPGRPPIIKAEDKTWVINLACTKPKELGYSHEVWTISLLSQHVKKNALSSNHPALERAGKSTIHNILQEMPIRPHKISYYLERKDPQFEEKMAQVLVLYKKVQLVREKESGGQSNRKWSVISYDEKPGIQAIENIAPDLPPVGGRYPTISRDREYKRHGTVSLLAGID</sequence>
<dbReference type="EMBL" id="BART01003525">
    <property type="protein sequence ID" value="GAG57852.1"/>
    <property type="molecule type" value="Genomic_DNA"/>
</dbReference>
<reference evidence="1" key="1">
    <citation type="journal article" date="2014" name="Front. Microbiol.">
        <title>High frequency of phylogenetically diverse reductive dehalogenase-homologous genes in deep subseafloor sedimentary metagenomes.</title>
        <authorList>
            <person name="Kawai M."/>
            <person name="Futagami T."/>
            <person name="Toyoda A."/>
            <person name="Takaki Y."/>
            <person name="Nishi S."/>
            <person name="Hori S."/>
            <person name="Arai W."/>
            <person name="Tsubouchi T."/>
            <person name="Morono Y."/>
            <person name="Uchiyama I."/>
            <person name="Ito T."/>
            <person name="Fujiyama A."/>
            <person name="Inagaki F."/>
            <person name="Takami H."/>
        </authorList>
    </citation>
    <scope>NUCLEOTIDE SEQUENCE</scope>
    <source>
        <strain evidence="1">Expedition CK06-06</strain>
    </source>
</reference>
<protein>
    <recommendedName>
        <fullName evidence="2">IS630 family transposase</fullName>
    </recommendedName>
</protein>
<dbReference type="InterPro" id="IPR009057">
    <property type="entry name" value="Homeodomain-like_sf"/>
</dbReference>
<evidence type="ECO:0000313" key="1">
    <source>
        <dbReference type="EMBL" id="GAG57852.1"/>
    </source>
</evidence>
<proteinExistence type="predicted"/>
<evidence type="ECO:0008006" key="2">
    <source>
        <dbReference type="Google" id="ProtNLM"/>
    </source>
</evidence>
<dbReference type="SUPFAM" id="SSF46689">
    <property type="entry name" value="Homeodomain-like"/>
    <property type="match status" value="1"/>
</dbReference>
<gene>
    <name evidence="1" type="ORF">S01H4_09638</name>
</gene>
<dbReference type="AlphaFoldDB" id="X0ZI92"/>